<keyword evidence="6" id="KW-1185">Reference proteome</keyword>
<keyword evidence="2" id="KW-0808">Transferase</keyword>
<reference evidence="5 6" key="1">
    <citation type="submission" date="2017-10" db="EMBL/GenBank/DDBJ databases">
        <title>The draft genome sequence of Lewinella nigricans NBRC 102662.</title>
        <authorList>
            <person name="Wang K."/>
        </authorList>
    </citation>
    <scope>NUCLEOTIDE SEQUENCE [LARGE SCALE GENOMIC DNA]</scope>
    <source>
        <strain evidence="5 6">NBRC 102662</strain>
    </source>
</reference>
<evidence type="ECO:0000313" key="5">
    <source>
        <dbReference type="EMBL" id="PHN00818.1"/>
    </source>
</evidence>
<evidence type="ECO:0000256" key="4">
    <source>
        <dbReference type="ARBA" id="ARBA00022833"/>
    </source>
</evidence>
<organism evidence="5 6">
    <name type="scientific">Flavilitoribacter nigricans (strain ATCC 23147 / DSM 23189 / NBRC 102662 / NCIMB 1420 / SS-2)</name>
    <name type="common">Lewinella nigricans</name>
    <dbReference type="NCBI Taxonomy" id="1122177"/>
    <lineage>
        <taxon>Bacteria</taxon>
        <taxon>Pseudomonadati</taxon>
        <taxon>Bacteroidota</taxon>
        <taxon>Saprospiria</taxon>
        <taxon>Saprospirales</taxon>
        <taxon>Lewinellaceae</taxon>
        <taxon>Flavilitoribacter</taxon>
    </lineage>
</organism>
<dbReference type="AlphaFoldDB" id="A0A2D0MXD7"/>
<name>A0A2D0MXD7_FLAN2</name>
<dbReference type="GO" id="GO:0043720">
    <property type="term" value="F:3-keto-5-aminohexanoate cleavage activity"/>
    <property type="evidence" value="ECO:0007669"/>
    <property type="project" value="InterPro"/>
</dbReference>
<keyword evidence="3" id="KW-0479">Metal-binding</keyword>
<dbReference type="Pfam" id="PF05853">
    <property type="entry name" value="BKACE"/>
    <property type="match status" value="1"/>
</dbReference>
<dbReference type="Gene3D" id="3.20.20.70">
    <property type="entry name" value="Aldolase class I"/>
    <property type="match status" value="1"/>
</dbReference>
<proteinExistence type="predicted"/>
<dbReference type="InterPro" id="IPR058240">
    <property type="entry name" value="rSAM_sf"/>
</dbReference>
<sequence length="278" mass="30972">MDQSEKLIINLCPTGMVPRKKDNPFLPISPKEIAADVRRCYELGVSMVHLHARDQQEDPTWSPDRFEEIIAEIKAISRQLIIVVTTSGRNWPELEKRSAAFEIKGANRPDMASLTLGSMNFPSQASINPPQIIQGLAKKMQENSILPELEVFEVGMINYAHFLIRKGLLQPPYYFNLLLGALGTMNLNAANIGLMINSLPPNAIWALAGIGRFQTAANTMAIALGGHVRVGLEDNPYFDWNDRSHASNPRLVERVLRISRELGREPASPEDARKIIGL</sequence>
<dbReference type="Proteomes" id="UP000223913">
    <property type="component" value="Unassembled WGS sequence"/>
</dbReference>
<evidence type="ECO:0000256" key="2">
    <source>
        <dbReference type="ARBA" id="ARBA00022679"/>
    </source>
</evidence>
<evidence type="ECO:0000256" key="1">
    <source>
        <dbReference type="ARBA" id="ARBA00001947"/>
    </source>
</evidence>
<keyword evidence="4" id="KW-0862">Zinc</keyword>
<dbReference type="InterPro" id="IPR013785">
    <property type="entry name" value="Aldolase_TIM"/>
</dbReference>
<dbReference type="EMBL" id="PDUD01000073">
    <property type="protein sequence ID" value="PHN00818.1"/>
    <property type="molecule type" value="Genomic_DNA"/>
</dbReference>
<dbReference type="OrthoDB" id="63399at2"/>
<accession>A0A2D0MXD7</accession>
<gene>
    <name evidence="5" type="ORF">CRP01_40235</name>
</gene>
<evidence type="ECO:0000313" key="6">
    <source>
        <dbReference type="Proteomes" id="UP000223913"/>
    </source>
</evidence>
<dbReference type="PANTHER" id="PTHR37418">
    <property type="entry name" value="3-KETO-5-AMINOHEXANOATE CLEAVAGE ENZYME-RELATED"/>
    <property type="match status" value="1"/>
</dbReference>
<dbReference type="GO" id="GO:0046872">
    <property type="term" value="F:metal ion binding"/>
    <property type="evidence" value="ECO:0007669"/>
    <property type="project" value="UniProtKB-KW"/>
</dbReference>
<dbReference type="InterPro" id="IPR008567">
    <property type="entry name" value="BKACE"/>
</dbReference>
<dbReference type="RefSeq" id="WP_099155767.1">
    <property type="nucleotide sequence ID" value="NZ_PDUD01000073.1"/>
</dbReference>
<protein>
    <recommendedName>
        <fullName evidence="7">3-keto-5-aminohexanoate cleavage protein</fullName>
    </recommendedName>
</protein>
<comment type="cofactor">
    <cofactor evidence="1">
        <name>Zn(2+)</name>
        <dbReference type="ChEBI" id="CHEBI:29105"/>
    </cofactor>
</comment>
<comment type="caution">
    <text evidence="5">The sequence shown here is derived from an EMBL/GenBank/DDBJ whole genome shotgun (WGS) entry which is preliminary data.</text>
</comment>
<dbReference type="PANTHER" id="PTHR37418:SF2">
    <property type="entry name" value="3-KETO-5-AMINOHEXANOATE CLEAVAGE ENZYME"/>
    <property type="match status" value="1"/>
</dbReference>
<evidence type="ECO:0008006" key="7">
    <source>
        <dbReference type="Google" id="ProtNLM"/>
    </source>
</evidence>
<evidence type="ECO:0000256" key="3">
    <source>
        <dbReference type="ARBA" id="ARBA00022723"/>
    </source>
</evidence>
<dbReference type="SUPFAM" id="SSF102114">
    <property type="entry name" value="Radical SAM enzymes"/>
    <property type="match status" value="1"/>
</dbReference>